<reference evidence="1" key="2">
    <citation type="journal article" date="2021" name="PeerJ">
        <title>Extensive microbial diversity within the chicken gut microbiome revealed by metagenomics and culture.</title>
        <authorList>
            <person name="Gilroy R."/>
            <person name="Ravi A."/>
            <person name="Getino M."/>
            <person name="Pursley I."/>
            <person name="Horton D.L."/>
            <person name="Alikhan N.F."/>
            <person name="Baker D."/>
            <person name="Gharbi K."/>
            <person name="Hall N."/>
            <person name="Watson M."/>
            <person name="Adriaenssens E.M."/>
            <person name="Foster-Nyarko E."/>
            <person name="Jarju S."/>
            <person name="Secka A."/>
            <person name="Antonio M."/>
            <person name="Oren A."/>
            <person name="Chaudhuri R.R."/>
            <person name="La Ragione R."/>
            <person name="Hildebrand F."/>
            <person name="Pallen M.J."/>
        </authorList>
    </citation>
    <scope>NUCLEOTIDE SEQUENCE</scope>
    <source>
        <strain evidence="1">CHK190-19873</strain>
    </source>
</reference>
<dbReference type="Proteomes" id="UP000823935">
    <property type="component" value="Unassembled WGS sequence"/>
</dbReference>
<name>A0A9D1ETX7_9FIRM</name>
<protein>
    <submittedName>
        <fullName evidence="1">Uncharacterized protein</fullName>
    </submittedName>
</protein>
<evidence type="ECO:0000313" key="1">
    <source>
        <dbReference type="EMBL" id="HIS32200.1"/>
    </source>
</evidence>
<gene>
    <name evidence="1" type="ORF">IAB44_11760</name>
</gene>
<dbReference type="Gene3D" id="2.60.120.260">
    <property type="entry name" value="Galactose-binding domain-like"/>
    <property type="match status" value="1"/>
</dbReference>
<dbReference type="InterPro" id="IPR053161">
    <property type="entry name" value="Ulvan_degrading_GH"/>
</dbReference>
<proteinExistence type="predicted"/>
<evidence type="ECO:0000313" key="2">
    <source>
        <dbReference type="Proteomes" id="UP000823935"/>
    </source>
</evidence>
<reference evidence="1" key="1">
    <citation type="submission" date="2020-10" db="EMBL/GenBank/DDBJ databases">
        <authorList>
            <person name="Gilroy R."/>
        </authorList>
    </citation>
    <scope>NUCLEOTIDE SEQUENCE</scope>
    <source>
        <strain evidence="1">CHK190-19873</strain>
    </source>
</reference>
<dbReference type="PANTHER" id="PTHR36848:SF2">
    <property type="entry name" value="SECRETED PROTEIN"/>
    <property type="match status" value="1"/>
</dbReference>
<dbReference type="SUPFAM" id="SSF49785">
    <property type="entry name" value="Galactose-binding domain-like"/>
    <property type="match status" value="1"/>
</dbReference>
<dbReference type="EMBL" id="DVIQ01000073">
    <property type="protein sequence ID" value="HIS32200.1"/>
    <property type="molecule type" value="Genomic_DNA"/>
</dbReference>
<organism evidence="1 2">
    <name type="scientific">Candidatus Limivivens intestinipullorum</name>
    <dbReference type="NCBI Taxonomy" id="2840858"/>
    <lineage>
        <taxon>Bacteria</taxon>
        <taxon>Bacillati</taxon>
        <taxon>Bacillota</taxon>
        <taxon>Clostridia</taxon>
        <taxon>Lachnospirales</taxon>
        <taxon>Lachnospiraceae</taxon>
        <taxon>Lachnospiraceae incertae sedis</taxon>
        <taxon>Candidatus Limivivens</taxon>
    </lineage>
</organism>
<dbReference type="AlphaFoldDB" id="A0A9D1ETX7"/>
<dbReference type="InterPro" id="IPR008979">
    <property type="entry name" value="Galactose-bd-like_sf"/>
</dbReference>
<accession>A0A9D1ETX7</accession>
<sequence>MKRLDEILEGREDSYILPFLWLKGEDNDKIRREINRISDCGIRQICVESRPHPDFAGQGWWENLDCVMEEAKKRGMRVWVLDDRKFPTGYANGAFETKHPKLSKIYLAERHVDICGPCRDGVSLVENFLAPDGELLGILACPKPDGETLAVSGDGVLDLTDRVCDGFVFYDLPPGPYRLFVFFTTRKGGGRDHYMNLLDSESVRVLLDEVYEPHYARYKSEFGKTFAGFFSDEPEIGNVPGYPFDCLPGQANIRLPWSGELFAMLRRLWGEDFRKNLPALWYEYGEKTERIRSQYMDSVTKLVYTCFSGQVGKWCRERGVEYIGHIIEDDNAHARLGCSIGHYFREMQGQDMAGIDVVHHQIVPGFTEKIHQWIAGDSDGEFFHFGLAKLGSSMAHLDAKMKNRALCEIFGNYGWAEGVSFMKWLANHMLVRGINHFTPHAFSMSFPDRDCPPHFYAEGNNPQFPVFACLMRYMNRAAHFLSGEKPLRDAAVLYHAEAEWTGKPFMLFQKPMRALLEDQMDADIVPADLLEDAFEKDGRLWIGTESYPVLILPGCERIPEAAAELVMRTKTLPVFAVGTVPEKDTLGRALPTAFGERLRRVSLEKLAGEVRAAARPVFETDRAFPWLRAFAVPEKDSLFAMFFNESTTEKAALSVRLAGGPYQAVTEADLWANTAKTWKLEDNTLSLDLEPGEAAFYVFARRDGVFPEKPGRAGEQVLDLEWKITRRRRQETDFAPVFTRMPGTPYPNMNGRDFDTGFVGTFRYEGTFTMERAKDAEYWLGIPQAGDTARVFLNGQDLGYLAGFPGRIEITGALKDGENSLVIDVTNTLVWEIRDGASTHLQIEATGLLASPVIEKGERL</sequence>
<dbReference type="PANTHER" id="PTHR36848">
    <property type="entry name" value="DNA-BINDING PROTEIN (PUTATIVE SECRETED PROTEIN)-RELATED"/>
    <property type="match status" value="1"/>
</dbReference>
<comment type="caution">
    <text evidence="1">The sequence shown here is derived from an EMBL/GenBank/DDBJ whole genome shotgun (WGS) entry which is preliminary data.</text>
</comment>